<keyword evidence="4" id="KW-1185">Reference proteome</keyword>
<dbReference type="EMBL" id="UETC01000001">
    <property type="protein sequence ID" value="SSA38634.1"/>
    <property type="molecule type" value="Genomic_DNA"/>
</dbReference>
<evidence type="ECO:0000313" key="2">
    <source>
        <dbReference type="EMBL" id="PWJ22356.1"/>
    </source>
</evidence>
<accession>A0A2Y9A2I0</accession>
<gene>
    <name evidence="2" type="ORF">BCF38_101767</name>
    <name evidence="3" type="ORF">SAMN05421539_101767</name>
</gene>
<dbReference type="Proteomes" id="UP000251571">
    <property type="component" value="Unassembled WGS sequence"/>
</dbReference>
<evidence type="ECO:0000313" key="4">
    <source>
        <dbReference type="Proteomes" id="UP000245839"/>
    </source>
</evidence>
<name>A0A2Y9A2I0_9RHOB</name>
<evidence type="ECO:0000256" key="1">
    <source>
        <dbReference type="SAM" id="MobiDB-lite"/>
    </source>
</evidence>
<sequence length="230" mass="23968">MGRRRTIGLQSLSARGAVLAGRVRDVSASGAIFFDESLAESAAYADQTSEGLKSRIDAYIAREGIDAPAARPDPEDTVRGRFPDPTLLELDLLENGIGTVISATGVTGDFSWLKVPDALDADGLPVQEASVSVPGVFFAGLDSKAAQRAGTVLSAAFEADRVAGYLTAAPGSRTAKARPAGIRALDSRCRAADGPLGTARPTTYPVKGSLRDTRPLSAPRSAVYLHPDTD</sequence>
<proteinExistence type="predicted"/>
<reference evidence="3 5" key="1">
    <citation type="submission" date="2016-10" db="EMBL/GenBank/DDBJ databases">
        <authorList>
            <person name="Cai Z."/>
        </authorList>
    </citation>
    <scope>NUCLEOTIDE SEQUENCE [LARGE SCALE GENOMIC DNA]</scope>
    <source>
        <strain evidence="3 5">DSM 25227</strain>
    </source>
</reference>
<feature type="region of interest" description="Disordered" evidence="1">
    <location>
        <begin position="193"/>
        <end position="213"/>
    </location>
</feature>
<reference evidence="2 4" key="2">
    <citation type="submission" date="2018-03" db="EMBL/GenBank/DDBJ databases">
        <title>Genomic Encyclopedia of Archaeal and Bacterial Type Strains, Phase II (KMG-II): from individual species to whole genera.</title>
        <authorList>
            <person name="Goeker M."/>
        </authorList>
    </citation>
    <scope>NUCLEOTIDE SEQUENCE [LARGE SCALE GENOMIC DNA]</scope>
    <source>
        <strain evidence="2 4">DSM 25227</strain>
    </source>
</reference>
<organism evidence="3 5">
    <name type="scientific">Jannaschia seohaensis</name>
    <dbReference type="NCBI Taxonomy" id="475081"/>
    <lineage>
        <taxon>Bacteria</taxon>
        <taxon>Pseudomonadati</taxon>
        <taxon>Pseudomonadota</taxon>
        <taxon>Alphaproteobacteria</taxon>
        <taxon>Rhodobacterales</taxon>
        <taxon>Roseobacteraceae</taxon>
        <taxon>Jannaschia</taxon>
    </lineage>
</organism>
<evidence type="ECO:0000313" key="5">
    <source>
        <dbReference type="Proteomes" id="UP000251571"/>
    </source>
</evidence>
<dbReference type="AlphaFoldDB" id="A0A2Y9A2I0"/>
<evidence type="ECO:0000313" key="3">
    <source>
        <dbReference type="EMBL" id="SSA38634.1"/>
    </source>
</evidence>
<protein>
    <submittedName>
        <fullName evidence="3">Putative flavoprotein involved in K+ transport</fullName>
    </submittedName>
</protein>
<dbReference type="EMBL" id="QGDJ01000001">
    <property type="protein sequence ID" value="PWJ22356.1"/>
    <property type="molecule type" value="Genomic_DNA"/>
</dbReference>
<dbReference type="Proteomes" id="UP000245839">
    <property type="component" value="Unassembled WGS sequence"/>
</dbReference>